<dbReference type="PROSITE" id="PS51257">
    <property type="entry name" value="PROKAR_LIPOPROTEIN"/>
    <property type="match status" value="1"/>
</dbReference>
<evidence type="ECO:0000313" key="2">
    <source>
        <dbReference type="EMBL" id="OGM04231.1"/>
    </source>
</evidence>
<evidence type="ECO:0000313" key="3">
    <source>
        <dbReference type="Proteomes" id="UP000178735"/>
    </source>
</evidence>
<keyword evidence="1" id="KW-0732">Signal</keyword>
<protein>
    <submittedName>
        <fullName evidence="2">Uncharacterized protein</fullName>
    </submittedName>
</protein>
<feature type="signal peptide" evidence="1">
    <location>
        <begin position="1"/>
        <end position="26"/>
    </location>
</feature>
<reference evidence="2 3" key="1">
    <citation type="journal article" date="2016" name="Nat. Commun.">
        <title>Thousands of microbial genomes shed light on interconnected biogeochemical processes in an aquifer system.</title>
        <authorList>
            <person name="Anantharaman K."/>
            <person name="Brown C.T."/>
            <person name="Hug L.A."/>
            <person name="Sharon I."/>
            <person name="Castelle C.J."/>
            <person name="Probst A.J."/>
            <person name="Thomas B.C."/>
            <person name="Singh A."/>
            <person name="Wilkins M.J."/>
            <person name="Karaoz U."/>
            <person name="Brodie E.L."/>
            <person name="Williams K.H."/>
            <person name="Hubbard S.S."/>
            <person name="Banfield J.F."/>
        </authorList>
    </citation>
    <scope>NUCLEOTIDE SEQUENCE [LARGE SCALE GENOMIC DNA]</scope>
</reference>
<proteinExistence type="predicted"/>
<dbReference type="Proteomes" id="UP000178735">
    <property type="component" value="Unassembled WGS sequence"/>
</dbReference>
<dbReference type="EMBL" id="MGFH01000149">
    <property type="protein sequence ID" value="OGM04231.1"/>
    <property type="molecule type" value="Genomic_DNA"/>
</dbReference>
<organism evidence="2 3">
    <name type="scientific">Candidatus Wallbacteria bacterium GWC2_49_35</name>
    <dbReference type="NCBI Taxonomy" id="1817813"/>
    <lineage>
        <taxon>Bacteria</taxon>
        <taxon>Candidatus Walliibacteriota</taxon>
    </lineage>
</organism>
<comment type="caution">
    <text evidence="2">The sequence shown here is derived from an EMBL/GenBank/DDBJ whole genome shotgun (WGS) entry which is preliminary data.</text>
</comment>
<evidence type="ECO:0000256" key="1">
    <source>
        <dbReference type="SAM" id="SignalP"/>
    </source>
</evidence>
<sequence>MSLRKLFTIFVYVNLFSLLLFSAAYACDRYDYRHDRCNCYVVVKAPKCDLDIVKDEQSMDARITIHNNTNHRLSVKFNKSGEVRHSFTVAPLCDETVCIAPARYSYTVESYDYCEVFKKGSQTFKKGNDYSWNISVKNQEYIYKTSYVPCRKEVYRTYPTRVVDCGRSYYVPPCEASCFNKERICGLRDSEVVISNDTDYRIYYNIGNGASGCVAPCSQEIVNVIPGRYRFHAKTLCGSIVPVTTLEDFCDGYRHHMRVFVKK</sequence>
<dbReference type="AlphaFoldDB" id="A0A1F7WN03"/>
<name>A0A1F7WN03_9BACT</name>
<gene>
    <name evidence="2" type="ORF">A2008_01955</name>
</gene>
<accession>A0A1F7WN03</accession>
<feature type="chain" id="PRO_5009533511" evidence="1">
    <location>
        <begin position="27"/>
        <end position="263"/>
    </location>
</feature>